<evidence type="ECO:0000259" key="8">
    <source>
        <dbReference type="Pfam" id="PF00892"/>
    </source>
</evidence>
<evidence type="ECO:0000256" key="6">
    <source>
        <dbReference type="SAM" id="MobiDB-lite"/>
    </source>
</evidence>
<evidence type="ECO:0000256" key="4">
    <source>
        <dbReference type="ARBA" id="ARBA00022989"/>
    </source>
</evidence>
<dbReference type="Pfam" id="PF00892">
    <property type="entry name" value="EamA"/>
    <property type="match status" value="2"/>
</dbReference>
<feature type="transmembrane region" description="Helical" evidence="7">
    <location>
        <begin position="135"/>
        <end position="155"/>
    </location>
</feature>
<evidence type="ECO:0000313" key="9">
    <source>
        <dbReference type="EMBL" id="ACL08308.1"/>
    </source>
</evidence>
<feature type="transmembrane region" description="Helical" evidence="7">
    <location>
        <begin position="48"/>
        <end position="66"/>
    </location>
</feature>
<dbReference type="eggNOG" id="COG0697">
    <property type="taxonomic scope" value="Bacteria"/>
</dbReference>
<evidence type="ECO:0000256" key="1">
    <source>
        <dbReference type="ARBA" id="ARBA00004141"/>
    </source>
</evidence>
<feature type="transmembrane region" description="Helical" evidence="7">
    <location>
        <begin position="167"/>
        <end position="183"/>
    </location>
</feature>
<feature type="transmembrane region" description="Helical" evidence="7">
    <location>
        <begin position="104"/>
        <end position="126"/>
    </location>
</feature>
<keyword evidence="4 7" id="KW-1133">Transmembrane helix</keyword>
<evidence type="ECO:0000256" key="7">
    <source>
        <dbReference type="SAM" id="Phobius"/>
    </source>
</evidence>
<dbReference type="InterPro" id="IPR037185">
    <property type="entry name" value="EmrE-like"/>
</dbReference>
<organism evidence="9">
    <name type="scientific">Nitratidesulfovibrio vulgaris (strain DSM 19637 / Miyazaki F)</name>
    <name type="common">Desulfovibrio vulgaris</name>
    <dbReference type="NCBI Taxonomy" id="883"/>
    <lineage>
        <taxon>Bacteria</taxon>
        <taxon>Pseudomonadati</taxon>
        <taxon>Thermodesulfobacteriota</taxon>
        <taxon>Desulfovibrionia</taxon>
        <taxon>Desulfovibrionales</taxon>
        <taxon>Desulfovibrionaceae</taxon>
        <taxon>Nitratidesulfovibrio</taxon>
    </lineage>
</organism>
<dbReference type="HOGENOM" id="CLU_033863_4_4_7"/>
<name>B8DRM1_NITV9</name>
<feature type="compositionally biased region" description="Basic and acidic residues" evidence="6">
    <location>
        <begin position="285"/>
        <end position="295"/>
    </location>
</feature>
<dbReference type="PANTHER" id="PTHR32322:SF2">
    <property type="entry name" value="EAMA DOMAIN-CONTAINING PROTEIN"/>
    <property type="match status" value="1"/>
</dbReference>
<keyword evidence="5 7" id="KW-0472">Membrane</keyword>
<feature type="transmembrane region" description="Helical" evidence="7">
    <location>
        <begin position="78"/>
        <end position="98"/>
    </location>
</feature>
<keyword evidence="3 7" id="KW-0812">Transmembrane</keyword>
<comment type="similarity">
    <text evidence="2">Belongs to the EamA transporter family.</text>
</comment>
<dbReference type="STRING" id="883.DvMF_1359"/>
<dbReference type="SUPFAM" id="SSF103481">
    <property type="entry name" value="Multidrug resistance efflux transporter EmrE"/>
    <property type="match status" value="2"/>
</dbReference>
<feature type="transmembrane region" description="Helical" evidence="7">
    <location>
        <begin position="227"/>
        <end position="246"/>
    </location>
</feature>
<dbReference type="AlphaFoldDB" id="B8DRM1"/>
<sequence>MHASPRNEGLGGGTRGVLLALAATVIWSGNFIVARALADSMPPVSVSFARWLVATCVLLPFGLGPLRREWPVVRAHLVYFCVTGFVGVSVFNTFIYVAGRTTAALNMALIATSSPIFIILFSRVFLGEAVTVRRLAGLGTAVTGIVVLVTRGDLARLSTLTFTSGDLWMVAASMLFAGYSVLVRKRPAGVGQTTFLMATFIPGLLGVLPMLAWELSTGPMPVFTPQAVIGVLYIGLGASLIAYRCWNLAIAAIGPSRAALIYYSLPAFSGLEALLLLGEPGDARPLRERRADPGRHSGGHAGMTA</sequence>
<evidence type="ECO:0000256" key="3">
    <source>
        <dbReference type="ARBA" id="ARBA00022692"/>
    </source>
</evidence>
<dbReference type="InterPro" id="IPR000620">
    <property type="entry name" value="EamA_dom"/>
</dbReference>
<reference evidence="9" key="1">
    <citation type="submission" date="2008-10" db="EMBL/GenBank/DDBJ databases">
        <title>Complete sequence of Desulfovibrio vulgaris str. 'Miyazaki F'.</title>
        <authorList>
            <person name="Lucas S."/>
            <person name="Copeland A."/>
            <person name="Lapidus A."/>
            <person name="Glavina del Rio T."/>
            <person name="Dalin E."/>
            <person name="Tice H."/>
            <person name="Bruce D."/>
            <person name="Goodwin L."/>
            <person name="Pitluck S."/>
            <person name="Sims D."/>
            <person name="Brettin T."/>
            <person name="Detter J.C."/>
            <person name="Han C."/>
            <person name="Larimer F."/>
            <person name="Land M."/>
            <person name="Hauser L."/>
            <person name="Kyrpides N."/>
            <person name="Mikhailova N."/>
            <person name="Hazen T.C."/>
            <person name="Richardson P."/>
        </authorList>
    </citation>
    <scope>NUCLEOTIDE SEQUENCE</scope>
    <source>
        <strain evidence="9">Miyazaki F</strain>
    </source>
</reference>
<feature type="domain" description="EamA" evidence="8">
    <location>
        <begin position="164"/>
        <end position="280"/>
    </location>
</feature>
<dbReference type="KEGG" id="dvm:DvMF_1359"/>
<comment type="subcellular location">
    <subcellularLocation>
        <location evidence="1">Membrane</location>
        <topology evidence="1">Multi-pass membrane protein</topology>
    </subcellularLocation>
</comment>
<feature type="region of interest" description="Disordered" evidence="6">
    <location>
        <begin position="285"/>
        <end position="305"/>
    </location>
</feature>
<evidence type="ECO:0000256" key="2">
    <source>
        <dbReference type="ARBA" id="ARBA00007362"/>
    </source>
</evidence>
<evidence type="ECO:0000256" key="5">
    <source>
        <dbReference type="ARBA" id="ARBA00023136"/>
    </source>
</evidence>
<accession>B8DRM1</accession>
<dbReference type="GO" id="GO:0016020">
    <property type="term" value="C:membrane"/>
    <property type="evidence" value="ECO:0007669"/>
    <property type="project" value="UniProtKB-SubCell"/>
</dbReference>
<feature type="transmembrane region" description="Helical" evidence="7">
    <location>
        <begin position="195"/>
        <end position="215"/>
    </location>
</feature>
<gene>
    <name evidence="9" type="ordered locus">DvMF_1359</name>
</gene>
<dbReference type="InterPro" id="IPR050638">
    <property type="entry name" value="AA-Vitamin_Transporters"/>
</dbReference>
<feature type="domain" description="EamA" evidence="8">
    <location>
        <begin position="15"/>
        <end position="149"/>
    </location>
</feature>
<dbReference type="PANTHER" id="PTHR32322">
    <property type="entry name" value="INNER MEMBRANE TRANSPORTER"/>
    <property type="match status" value="1"/>
</dbReference>
<dbReference type="EMBL" id="CP001197">
    <property type="protein sequence ID" value="ACL08308.1"/>
    <property type="molecule type" value="Genomic_DNA"/>
</dbReference>
<proteinExistence type="inferred from homology"/>
<protein>
    <recommendedName>
        <fullName evidence="8">EamA domain-containing protein</fullName>
    </recommendedName>
</protein>